<keyword evidence="3" id="KW-0808">Transferase</keyword>
<evidence type="ECO:0000256" key="1">
    <source>
        <dbReference type="ARBA" id="ARBA00001798"/>
    </source>
</evidence>
<evidence type="ECO:0000313" key="11">
    <source>
        <dbReference type="Proteomes" id="UP001057375"/>
    </source>
</evidence>
<evidence type="ECO:0000256" key="7">
    <source>
        <dbReference type="ARBA" id="ARBA00022786"/>
    </source>
</evidence>
<dbReference type="Proteomes" id="UP001057375">
    <property type="component" value="Unassembled WGS sequence"/>
</dbReference>
<dbReference type="InterPro" id="IPR044066">
    <property type="entry name" value="TRIAD_supradom"/>
</dbReference>
<evidence type="ECO:0000256" key="6">
    <source>
        <dbReference type="ARBA" id="ARBA00022771"/>
    </source>
</evidence>
<keyword evidence="8" id="KW-0862">Zinc</keyword>
<reference evidence="10" key="1">
    <citation type="submission" date="2022-03" db="EMBL/GenBank/DDBJ databases">
        <title>Draft genome sequence of Aduncisulcus paluster, a free-living microaerophilic Fornicata.</title>
        <authorList>
            <person name="Yuyama I."/>
            <person name="Kume K."/>
            <person name="Tamura T."/>
            <person name="Inagaki Y."/>
            <person name="Hashimoto T."/>
        </authorList>
    </citation>
    <scope>NUCLEOTIDE SEQUENCE</scope>
    <source>
        <strain evidence="10">NY0171</strain>
    </source>
</reference>
<accession>A0ABQ5K4H3</accession>
<feature type="domain" description="RING-type" evidence="9">
    <location>
        <begin position="1063"/>
        <end position="1268"/>
    </location>
</feature>
<dbReference type="InterPro" id="IPR031127">
    <property type="entry name" value="E3_UB_ligase_RBR"/>
</dbReference>
<dbReference type="InterPro" id="IPR002867">
    <property type="entry name" value="IBR_dom"/>
</dbReference>
<dbReference type="Pfam" id="PF26200">
    <property type="entry name" value="Rcat_RNF216"/>
    <property type="match status" value="1"/>
</dbReference>
<proteinExistence type="predicted"/>
<gene>
    <name evidence="10" type="ORF">ADUPG1_013845</name>
</gene>
<dbReference type="Gene3D" id="1.20.120.1750">
    <property type="match status" value="1"/>
</dbReference>
<evidence type="ECO:0000256" key="3">
    <source>
        <dbReference type="ARBA" id="ARBA00022679"/>
    </source>
</evidence>
<dbReference type="PROSITE" id="PS51873">
    <property type="entry name" value="TRIAD"/>
    <property type="match status" value="1"/>
</dbReference>
<evidence type="ECO:0000259" key="9">
    <source>
        <dbReference type="PROSITE" id="PS51873"/>
    </source>
</evidence>
<protein>
    <recommendedName>
        <fullName evidence="2">RBR-type E3 ubiquitin transferase</fullName>
        <ecNumber evidence="2">2.3.2.31</ecNumber>
    </recommendedName>
</protein>
<feature type="non-terminal residue" evidence="10">
    <location>
        <position position="1"/>
    </location>
</feature>
<sequence>KRLETKGIFEQIDDKKEQSYMISSPQILRLDLSTPMLQLMGIGIDINSIPLLTKPSGDQLEKTAFELQRLGAVSGPINLKHQAFRDLKLTENGNTLSKLPLSSFVGMAFIKTREYVFSSFYDSIQSLTHFKTDPYCGFNQEKLQNIAELYLSCMCVYLEWGNELYSSIANTKNEEIFRAYSKFLDKSSDIVSFVHIFITWLSASCSPQFATSNGLNQNMCVAAKETVENILQVFSKSIDLPIQGGEYSSLIAQNIGFHLVQILLDCLGDQKHSHIGYLCDIRDGSNGIVDLYYKVKNSDDSSSIYRYNRRGMSKSDILAIPSKVFFMEKIMTSSYGSISKRTDNMISICAGLDSENPSNLVRLFSLISHGSTVSISRFVPRIGVFELISDFIQQIDPAFESFIFCNSDNDGAELEPPDELMPIPDLKIEDENNRIKFIDLHSLIAYISPKQEQAIKTHGSQLLSLINAACSRIIIPNSPHRNQALVVGEACKILHLHLCKGDYPLDHKRKRAFAEVQVADIISRGITDFSDCAFVVGGCMNGSILRSVDAKTMDSLKIRGIKEIEVDLLCANSKSEGMVHQIGFSLNFSFNYAGTRSFIVETTSEKADLIKNELETIGLSPICLEGDDSIDGSVMFRVNSNPKISSALQLCSILEPLSFETTIKSQCSRKYFEYIPEIVPFNSDFERSVSFLCHKHLTKDVSIVNLRGCDNDSHLEAYCNFSQNVVTFCMDSKGTSMWITVIDPNVGPSQLDKFATELQQLIQSFIGSSKCGNIQRLPLFSSDISISQQKMKYLRPLIDNMLLRIKDSTMCTTYEIVKEETIRIFAHDPTIFNEVKKMIDKRLTPAFSYPLDVESCAPLICVARNPSTPSKKCKELKRIFIHEVENDIIEYLKKLEEKRIIETKRKILKLRRESKTSDQPSSDLSQMKQRPIIAPHIVLEGDSLHIYCVHKVDQFVFTKAVKSALSAIIGDKKWQLSEISRRDAIETEKMCRQYFSFKRERSHDKSVKLPFPSEFKDGVSQVAKGVWMIVPGMFALTIACPASDSAKCDEFISNLTYENDKIKLVGCVSGCEDSNRFALSCGCKICSDCTYQMLKHQAGVGQGVGFNLADSLTCKAHGRIASIIELVRVCQLNSDMSGLLELARSNTEKTLHEGIRVCLGNDCGRFVSKVLKTDPQRFISCVSCSHTFCCACGKNHSPDLGCDDLGSTKFIQANFKLCKHCGVYVEKISGCNRISCRCGWSFCFVCGFSAATSQEVYAHLKAKHGGYY</sequence>
<evidence type="ECO:0000256" key="2">
    <source>
        <dbReference type="ARBA" id="ARBA00012251"/>
    </source>
</evidence>
<comment type="catalytic activity">
    <reaction evidence="1">
        <text>[E2 ubiquitin-conjugating enzyme]-S-ubiquitinyl-L-cysteine + [acceptor protein]-L-lysine = [E2 ubiquitin-conjugating enzyme]-L-cysteine + [acceptor protein]-N(6)-ubiquitinyl-L-lysine.</text>
        <dbReference type="EC" id="2.3.2.31"/>
    </reaction>
</comment>
<organism evidence="10 11">
    <name type="scientific">Aduncisulcus paluster</name>
    <dbReference type="NCBI Taxonomy" id="2918883"/>
    <lineage>
        <taxon>Eukaryota</taxon>
        <taxon>Metamonada</taxon>
        <taxon>Carpediemonas-like organisms</taxon>
        <taxon>Aduncisulcus</taxon>
    </lineage>
</organism>
<evidence type="ECO:0000256" key="8">
    <source>
        <dbReference type="ARBA" id="ARBA00022833"/>
    </source>
</evidence>
<dbReference type="SUPFAM" id="SSF57850">
    <property type="entry name" value="RING/U-box"/>
    <property type="match status" value="1"/>
</dbReference>
<keyword evidence="5" id="KW-0677">Repeat</keyword>
<dbReference type="EMBL" id="BQXS01012745">
    <property type="protein sequence ID" value="GKT27456.1"/>
    <property type="molecule type" value="Genomic_DNA"/>
</dbReference>
<dbReference type="Pfam" id="PF01485">
    <property type="entry name" value="IBR"/>
    <property type="match status" value="1"/>
</dbReference>
<keyword evidence="7" id="KW-0833">Ubl conjugation pathway</keyword>
<dbReference type="PANTHER" id="PTHR11685">
    <property type="entry name" value="RBR FAMILY RING FINGER AND IBR DOMAIN-CONTAINING"/>
    <property type="match status" value="1"/>
</dbReference>
<comment type="caution">
    <text evidence="10">The sequence shown here is derived from an EMBL/GenBank/DDBJ whole genome shotgun (WGS) entry which is preliminary data.</text>
</comment>
<evidence type="ECO:0000256" key="4">
    <source>
        <dbReference type="ARBA" id="ARBA00022723"/>
    </source>
</evidence>
<keyword evidence="6" id="KW-0863">Zinc-finger</keyword>
<dbReference type="EC" id="2.3.2.31" evidence="2"/>
<evidence type="ECO:0000256" key="5">
    <source>
        <dbReference type="ARBA" id="ARBA00022737"/>
    </source>
</evidence>
<keyword evidence="11" id="KW-1185">Reference proteome</keyword>
<evidence type="ECO:0000313" key="10">
    <source>
        <dbReference type="EMBL" id="GKT27456.1"/>
    </source>
</evidence>
<name>A0ABQ5K4H3_9EUKA</name>
<keyword evidence="4" id="KW-0479">Metal-binding</keyword>